<accession>A0AB34GF88</accession>
<dbReference type="Pfam" id="PF20175">
    <property type="entry name" value="Tra1_central"/>
    <property type="match status" value="2"/>
</dbReference>
<dbReference type="InterPro" id="IPR046807">
    <property type="entry name" value="Tra1_central"/>
</dbReference>
<dbReference type="GO" id="GO:0035267">
    <property type="term" value="C:NuA4 histone acetyltransferase complex"/>
    <property type="evidence" value="ECO:0007669"/>
    <property type="project" value="TreeGrafter"/>
</dbReference>
<protein>
    <recommendedName>
        <fullName evidence="4">Transformation/transcription domain-associated protein</fullName>
    </recommendedName>
</protein>
<dbReference type="EMBL" id="JAIQCJ010002246">
    <property type="protein sequence ID" value="KAJ8778306.1"/>
    <property type="molecule type" value="Genomic_DNA"/>
</dbReference>
<dbReference type="InterPro" id="IPR011989">
    <property type="entry name" value="ARM-like"/>
</dbReference>
<dbReference type="GO" id="GO:0005634">
    <property type="term" value="C:nucleus"/>
    <property type="evidence" value="ECO:0007669"/>
    <property type="project" value="TreeGrafter"/>
</dbReference>
<dbReference type="Proteomes" id="UP001159641">
    <property type="component" value="Unassembled WGS sequence"/>
</dbReference>
<gene>
    <name evidence="2" type="ORF">J1605_013710</name>
</gene>
<organism evidence="2 3">
    <name type="scientific">Eschrichtius robustus</name>
    <name type="common">California gray whale</name>
    <name type="synonym">Eschrichtius gibbosus</name>
    <dbReference type="NCBI Taxonomy" id="9764"/>
    <lineage>
        <taxon>Eukaryota</taxon>
        <taxon>Metazoa</taxon>
        <taxon>Chordata</taxon>
        <taxon>Craniata</taxon>
        <taxon>Vertebrata</taxon>
        <taxon>Euteleostomi</taxon>
        <taxon>Mammalia</taxon>
        <taxon>Eutheria</taxon>
        <taxon>Laurasiatheria</taxon>
        <taxon>Artiodactyla</taxon>
        <taxon>Whippomorpha</taxon>
        <taxon>Cetacea</taxon>
        <taxon>Mysticeti</taxon>
        <taxon>Eschrichtiidae</taxon>
        <taxon>Eschrichtius</taxon>
    </lineage>
</organism>
<dbReference type="InterPro" id="IPR050517">
    <property type="entry name" value="DDR_Repair_Kinase"/>
</dbReference>
<dbReference type="SUPFAM" id="SSF48371">
    <property type="entry name" value="ARM repeat"/>
    <property type="match status" value="4"/>
</dbReference>
<name>A0AB34GF88_ESCRO</name>
<feature type="compositionally biased region" description="Pro residues" evidence="1">
    <location>
        <begin position="491"/>
        <end position="525"/>
    </location>
</feature>
<evidence type="ECO:0000313" key="3">
    <source>
        <dbReference type="Proteomes" id="UP001159641"/>
    </source>
</evidence>
<dbReference type="GO" id="GO:0006281">
    <property type="term" value="P:DNA repair"/>
    <property type="evidence" value="ECO:0007669"/>
    <property type="project" value="TreeGrafter"/>
</dbReference>
<dbReference type="InterPro" id="IPR046805">
    <property type="entry name" value="Tra1_ring"/>
</dbReference>
<dbReference type="Gene3D" id="1.25.10.10">
    <property type="entry name" value="Leucine-rich Repeat Variant"/>
    <property type="match status" value="1"/>
</dbReference>
<proteinExistence type="predicted"/>
<feature type="compositionally biased region" description="Basic and acidic residues" evidence="1">
    <location>
        <begin position="528"/>
        <end position="538"/>
    </location>
</feature>
<keyword evidence="3" id="KW-1185">Reference proteome</keyword>
<sequence length="2920" mass="328809">MAFVATQGATVVDQTTLMKKYLQFVAALTDVNTPDETKLKMMQEVSENFENVTSSPQYSTFLEHIIPRFLTFLQDGEVQFLQEKPAQIHHFLDFVKQIYKELPKVVNRYFENPQVIPENTVPPPEMVGMITTIAVKVNPEREDSETRTHSIIPRGSLSLKVLAELPIIVVLMYQLYKLNIHNVVAEFVPLIMNTIAIQVSAQARQHKLYNKELYADFIAAQIKTLSFLAYIIRIYQELVTKYSQQMVKGMLQLLSNCPAETAHLRKELLIAAKHILTTELRNRTSVLPLAARLSVNVGLLLAGHRVLSLQPAPYFWLHVYFVLKPVVVPRLKQKLILGLGGDLEASSGGDGGPQPRRVGPLRCELAEVSARRPLAYSTLADLVHHVRQHLPLSDLSLAVQLFAKNIDDESLPSSIQTMSCKLLLNLVDCIRSKSEQESGNGRDVLMRMLEVFVLKFHTIARYQLSAIFKKCKPQSELGAVEAALPGVPAAPAAPGPAPSPAPVPAPAPPPPPTPATPVTPAPVPPFEKQGEKDKEDKQTFQVTDCRSLVKTLVCGVKTITWGITSCKALGETQFIPNKQLQPKETQIYIKLVKYAMQALDIYQVQIAGNGQTYIRVANCQTVRMKEEKEVLEHFAGVFTMMNPLTFKEIFQTTVPYMVERISKNYALQIVANSFLANPTTSALFATILVEYLLDRLPEMGSNVELSNLYLKLFKLVFGSVSLFAAENEQMLKPHLHKIVNSSMELAQTAKEPYNYFLLLRALFRSIGGGSHDLLYQEFLPLLPNLLQGLNMLQSGLHKQHMKDLFVELCLTVPVRLSSLLPYLPMLMDPLVSALNGSQTLVSQGLRTLELCVDNLQPDFLYDHIQPVRAELMQALWRTLRNPADSISHVAYRVLGKFGGSNRKMLKESQKLHYVVTEVQGPSITVEFSDCKASLQLPMEKAIETALDCLKSANTEPCYRRQAWEVIRCFLVAMMSLEDNKHALYQLLAHPNFTEKTIPNVIISHRYKAQDTPARKTFEQALTGAFMSAVIKDLRPSALPFVASLIRHYTMVAVAQQCGPFLLPCYQVGSQPSTAMFHSEENGSKGMDPLVLIDAIAICMAYEEKELCKIGEVALAVIFDVASIILGSKERACQLPLFSYIVERLCACCYEQAWYAKLGGVVSIKFLMERLPLTWVLQNQQTFLKALLFVMMDLTGEVSNGAVAMAKTTLEQLLMRCATPLKDEERAEEIMAAQEKSFHHVTHDLVREVTSPNSTVRKQAMHSLQVLAQVTGKSVTVIMEPHKEVLQDMVPPKKHLLRHQPANAQIGLMEGNTFCTTLQPRLFTMDLNVVEHKVFYTELLNLCEAEDSALTKLPCYKSLPSLVPLRIAALNALAACNYLPQSREKIIAALFKALNSTNSELQEAGEACMRKFLEGATIEVDQIHTHMRPLLMMLGDYRSLTLNVVNRLTSVTRLFPNSFNDKFCDQMMQHLRKWMEVVVLTHKGGQRSDGNVSDLFVSGRAAPLYAAVTNANIRAVLLIKIPESISECGRCSLSPFCQFEPAVEGVEEMKICSAIINLFHLIPAAPQTLVKPLLEVVMKTERAMLIEVMAGSPFREPLIKFLTRHPSQTVELFMMEATLNDPQWSRMFMSFLKHKDARPLRDVLAANPNRFITLLLPGGTQTAVRPGSPSTSTLRLDLQFQAIKIISIIVKNDDSWLANQHSLVSQLRRVWVSETFQERHRKENMAATNWKEPKLLAYCLLSYCKRNYGDIELLFQLLRAFTGRFLCNMTFLKEYTEEEIPKNYSIAQKRALFFRFVDFNDPNFGDELKAKVLQHILNPAFLYSFEKGEGEQLLGPPNPEGDNPESITSVFITKVLDPEKQADMLDSLRIYLLQFATLLVEHAPHHVHDNNKNRNSKLRRLMTFAWPCLLSKACVDPACKYSGHLLLAHIIAKFAIHKKIVLQVFHSLLKAHAMEARAIVRQAMAILTPAVPARMEDGHQMLTHWTRKIIVEEGHTVPQLVHILHLIVQHFKVYYPVRHHLVQHMVSAMQRLGFTPSVTIEQRRLAVDLSEVVIKWELQRIKDQQPDADMDPNTSGEGVNSVSSSIKRGLSVDSAQEVKRFRTATGAISAVFGRSQSLPGADSLLAKPIDKQHTDTVVNFLIRVACQVNDNTNTAGSPGEVLSRRCVTLLKTALRPDMWSKSELKLQWFDKLLMSVEQPNQVNYGNICTGLEVLSFLLTVLPSPAVLSSFKPLQRGIAACMTCGNTKVLRAVHSLLSRLMSIFPTEPSTSSVASKYEELECLYAAVGKVIYEGLTNYEKAASANPSQLFGTLMILKSACSNNPSYIDRLISVFMRSLQKMVREHLSPQAASGSTEATSGTSELVMLSLELVKTRLAVMSMEMRKNFIQAILTSLIEKSPDAKMLRAVVKIVEEWVKNNSPMAANQTPTLREKSILLVKMMTYIEKRFPEDLELNAQFLDLVNYVYRDETLSGSELTAKLEPAFLSGLRCAQPLIRAKFFEVFDNSMKRRVYERLLYVTCSQNWEAMGNHFWIKQCIELLLAVCEKGTPIGTSCQGAMLPSITNVINLADSHDRAAFAMVTHVKQEPRERENSESKEEDVEIDIELAPGDQTSTPKTKELSEKDIGNQLHMLTNRHDKFLDTLREVKTGALLGAFVQLCHISTTLAEKTWVQLFPRLWKILSDRQQHALAGEVSPFLCSGSHQVQRDCQPSALNCFVEAMSQCVPPIPIRPCVLKYLGKTHNLWFRSTLMLEHQAFEKGLSLQIKPKQTTEFYEQESITPPQQEILDSLAELYSLLQEEDMWAGLWQKRCKYSETATAIAYEQHGFFEQAQESYEKAMDKAKKEHERSNASPAIFPEYQLWEDHWIRCSKELNQWEALTEYGQSKGHINPYLVLECAWRVSNWTAMKEALVQVRPHPSLPTP</sequence>
<dbReference type="PANTHER" id="PTHR11139">
    <property type="entry name" value="ATAXIA TELANGIECTASIA MUTATED ATM -RELATED"/>
    <property type="match status" value="1"/>
</dbReference>
<dbReference type="InterPro" id="IPR016024">
    <property type="entry name" value="ARM-type_fold"/>
</dbReference>
<feature type="region of interest" description="Disordered" evidence="1">
    <location>
        <begin position="490"/>
        <end position="539"/>
    </location>
</feature>
<reference evidence="2 3" key="1">
    <citation type="submission" date="2022-11" db="EMBL/GenBank/DDBJ databases">
        <title>Whole genome sequence of Eschrichtius robustus ER-17-0199.</title>
        <authorList>
            <person name="Bruniche-Olsen A."/>
            <person name="Black A.N."/>
            <person name="Fields C.J."/>
            <person name="Walden K."/>
            <person name="Dewoody J.A."/>
        </authorList>
    </citation>
    <scope>NUCLEOTIDE SEQUENCE [LARGE SCALE GENOMIC DNA]</scope>
    <source>
        <strain evidence="2">ER-17-0199</strain>
        <tissue evidence="2">Blubber</tissue>
    </source>
</reference>
<evidence type="ECO:0000313" key="2">
    <source>
        <dbReference type="EMBL" id="KAJ8778306.1"/>
    </source>
</evidence>
<comment type="caution">
    <text evidence="2">The sequence shown here is derived from an EMBL/GenBank/DDBJ whole genome shotgun (WGS) entry which is preliminary data.</text>
</comment>
<dbReference type="GO" id="GO:0000124">
    <property type="term" value="C:SAGA complex"/>
    <property type="evidence" value="ECO:0007669"/>
    <property type="project" value="TreeGrafter"/>
</dbReference>
<dbReference type="GO" id="GO:0006355">
    <property type="term" value="P:regulation of DNA-templated transcription"/>
    <property type="evidence" value="ECO:0007669"/>
    <property type="project" value="TreeGrafter"/>
</dbReference>
<evidence type="ECO:0000256" key="1">
    <source>
        <dbReference type="SAM" id="MobiDB-lite"/>
    </source>
</evidence>
<dbReference type="Pfam" id="PF20206">
    <property type="entry name" value="Tra1_ring"/>
    <property type="match status" value="1"/>
</dbReference>
<evidence type="ECO:0008006" key="4">
    <source>
        <dbReference type="Google" id="ProtNLM"/>
    </source>
</evidence>
<dbReference type="PANTHER" id="PTHR11139:SF1">
    <property type="entry name" value="TRANSFORMATION_TRANSCRIPTION DOMAIN-ASSOCIATED PROTEIN"/>
    <property type="match status" value="1"/>
</dbReference>